<keyword evidence="2" id="KW-1185">Reference proteome</keyword>
<evidence type="ECO:0000313" key="2">
    <source>
        <dbReference type="Proteomes" id="UP000238937"/>
    </source>
</evidence>
<proteinExistence type="predicted"/>
<accession>A0A2T1GKI3</accession>
<organism evidence="1 2">
    <name type="scientific">Chamaesiphon polymorphus CCALA 037</name>
    <dbReference type="NCBI Taxonomy" id="2107692"/>
    <lineage>
        <taxon>Bacteria</taxon>
        <taxon>Bacillati</taxon>
        <taxon>Cyanobacteriota</taxon>
        <taxon>Cyanophyceae</taxon>
        <taxon>Gomontiellales</taxon>
        <taxon>Chamaesiphonaceae</taxon>
        <taxon>Chamaesiphon</taxon>
    </lineage>
</organism>
<sequence length="68" mass="7746">MLVVILNDRIVSPEQVCQACLLADRDGQPRWRQGKLYCGRVIRDLSCCSEPQANAYECQMGFKLVDLE</sequence>
<dbReference type="EMBL" id="PVWO01000039">
    <property type="protein sequence ID" value="PSB58341.1"/>
    <property type="molecule type" value="Genomic_DNA"/>
</dbReference>
<dbReference type="RefSeq" id="WP_106300954.1">
    <property type="nucleotide sequence ID" value="NZ_PVWO01000039.1"/>
</dbReference>
<evidence type="ECO:0000313" key="1">
    <source>
        <dbReference type="EMBL" id="PSB58341.1"/>
    </source>
</evidence>
<reference evidence="1 2" key="1">
    <citation type="submission" date="2018-03" db="EMBL/GenBank/DDBJ databases">
        <title>The ancient ancestry and fast evolution of plastids.</title>
        <authorList>
            <person name="Moore K.R."/>
            <person name="Magnabosco C."/>
            <person name="Momper L."/>
            <person name="Gold D.A."/>
            <person name="Bosak T."/>
            <person name="Fournier G.P."/>
        </authorList>
    </citation>
    <scope>NUCLEOTIDE SEQUENCE [LARGE SCALE GENOMIC DNA]</scope>
    <source>
        <strain evidence="1 2">CCALA 037</strain>
    </source>
</reference>
<dbReference type="OrthoDB" id="515521at2"/>
<name>A0A2T1GKI3_9CYAN</name>
<protein>
    <submittedName>
        <fullName evidence="1">Uncharacterized protein</fullName>
    </submittedName>
</protein>
<gene>
    <name evidence="1" type="ORF">C7B77_05115</name>
</gene>
<dbReference type="Proteomes" id="UP000238937">
    <property type="component" value="Unassembled WGS sequence"/>
</dbReference>
<dbReference type="AlphaFoldDB" id="A0A2T1GKI3"/>
<comment type="caution">
    <text evidence="1">The sequence shown here is derived from an EMBL/GenBank/DDBJ whole genome shotgun (WGS) entry which is preliminary data.</text>
</comment>